<feature type="transmembrane region" description="Helical" evidence="1">
    <location>
        <begin position="44"/>
        <end position="65"/>
    </location>
</feature>
<proteinExistence type="predicted"/>
<keyword evidence="1" id="KW-0812">Transmembrane</keyword>
<evidence type="ECO:0000256" key="1">
    <source>
        <dbReference type="SAM" id="Phobius"/>
    </source>
</evidence>
<name>A0A4Y2UAV1_ARAVE</name>
<gene>
    <name evidence="2" type="ORF">AVEN_37303_1</name>
</gene>
<feature type="transmembrane region" description="Helical" evidence="1">
    <location>
        <begin position="110"/>
        <end position="136"/>
    </location>
</feature>
<evidence type="ECO:0000313" key="3">
    <source>
        <dbReference type="Proteomes" id="UP000499080"/>
    </source>
</evidence>
<feature type="transmembrane region" description="Helical" evidence="1">
    <location>
        <begin position="142"/>
        <end position="166"/>
    </location>
</feature>
<organism evidence="2 3">
    <name type="scientific">Araneus ventricosus</name>
    <name type="common">Orbweaver spider</name>
    <name type="synonym">Epeira ventricosa</name>
    <dbReference type="NCBI Taxonomy" id="182803"/>
    <lineage>
        <taxon>Eukaryota</taxon>
        <taxon>Metazoa</taxon>
        <taxon>Ecdysozoa</taxon>
        <taxon>Arthropoda</taxon>
        <taxon>Chelicerata</taxon>
        <taxon>Arachnida</taxon>
        <taxon>Araneae</taxon>
        <taxon>Araneomorphae</taxon>
        <taxon>Entelegynae</taxon>
        <taxon>Araneoidea</taxon>
        <taxon>Araneidae</taxon>
        <taxon>Araneus</taxon>
    </lineage>
</organism>
<accession>A0A4Y2UAV1</accession>
<keyword evidence="1" id="KW-1133">Transmembrane helix</keyword>
<dbReference type="EMBL" id="BGPR01035355">
    <property type="protein sequence ID" value="GBO10159.1"/>
    <property type="molecule type" value="Genomic_DNA"/>
</dbReference>
<evidence type="ECO:0000313" key="2">
    <source>
        <dbReference type="EMBL" id="GBO10159.1"/>
    </source>
</evidence>
<reference evidence="2 3" key="1">
    <citation type="journal article" date="2019" name="Sci. Rep.">
        <title>Orb-weaving spider Araneus ventricosus genome elucidates the spidroin gene catalogue.</title>
        <authorList>
            <person name="Kono N."/>
            <person name="Nakamura H."/>
            <person name="Ohtoshi R."/>
            <person name="Moran D.A.P."/>
            <person name="Shinohara A."/>
            <person name="Yoshida Y."/>
            <person name="Fujiwara M."/>
            <person name="Mori M."/>
            <person name="Tomita M."/>
            <person name="Arakawa K."/>
        </authorList>
    </citation>
    <scope>NUCLEOTIDE SEQUENCE [LARGE SCALE GENOMIC DNA]</scope>
</reference>
<keyword evidence="3" id="KW-1185">Reference proteome</keyword>
<comment type="caution">
    <text evidence="2">The sequence shown here is derived from an EMBL/GenBank/DDBJ whole genome shotgun (WGS) entry which is preliminary data.</text>
</comment>
<keyword evidence="1" id="KW-0472">Membrane</keyword>
<dbReference type="AlphaFoldDB" id="A0A4Y2UAV1"/>
<protein>
    <submittedName>
        <fullName evidence="2">Uncharacterized protein</fullName>
    </submittedName>
</protein>
<sequence>MADNQPILLCSSVRLALTLLTIVPVCQSVFLCNSSVLLLFSSLSYVDAAILCGFSFDFVCFLVFSSGPLAITANRLFLCSPQHFLGSSLLWPRCPITANRYFFVRLMLRLFFSLATLSITAQYRLFLCSSLASALLSCPRCAMSTISCISLCFCFFRSSVLLLCAIVENRRSFFFPQISTTLLSRFLIASRLLAASL</sequence>
<dbReference type="Proteomes" id="UP000499080">
    <property type="component" value="Unassembled WGS sequence"/>
</dbReference>